<protein>
    <submittedName>
        <fullName evidence="1">Uncharacterized protein</fullName>
    </submittedName>
</protein>
<keyword evidence="2" id="KW-1185">Reference proteome</keyword>
<evidence type="ECO:0000313" key="2">
    <source>
        <dbReference type="Proteomes" id="UP000030645"/>
    </source>
</evidence>
<dbReference type="Proteomes" id="UP000030645">
    <property type="component" value="Unassembled WGS sequence"/>
</dbReference>
<gene>
    <name evidence="1" type="ORF">L484_011143</name>
</gene>
<name>W9RKH0_9ROSA</name>
<reference evidence="2" key="1">
    <citation type="submission" date="2013-01" db="EMBL/GenBank/DDBJ databases">
        <title>Draft Genome Sequence of a Mulberry Tree, Morus notabilis C.K. Schneid.</title>
        <authorList>
            <person name="He N."/>
            <person name="Zhao S."/>
        </authorList>
    </citation>
    <scope>NUCLEOTIDE SEQUENCE</scope>
</reference>
<proteinExistence type="predicted"/>
<evidence type="ECO:0000313" key="1">
    <source>
        <dbReference type="EMBL" id="EXB78520.1"/>
    </source>
</evidence>
<accession>W9RKH0</accession>
<dbReference type="AlphaFoldDB" id="W9RKH0"/>
<sequence>MAAKIRQIFTIHKYSIGVFIPSLWYISILQVGYAEKVSNVWSKVAEDTSGYISSVFTFAALEVEEISGSKPAEVQN</sequence>
<dbReference type="EMBL" id="KE344773">
    <property type="protein sequence ID" value="EXB78520.1"/>
    <property type="molecule type" value="Genomic_DNA"/>
</dbReference>
<organism evidence="1 2">
    <name type="scientific">Morus notabilis</name>
    <dbReference type="NCBI Taxonomy" id="981085"/>
    <lineage>
        <taxon>Eukaryota</taxon>
        <taxon>Viridiplantae</taxon>
        <taxon>Streptophyta</taxon>
        <taxon>Embryophyta</taxon>
        <taxon>Tracheophyta</taxon>
        <taxon>Spermatophyta</taxon>
        <taxon>Magnoliopsida</taxon>
        <taxon>eudicotyledons</taxon>
        <taxon>Gunneridae</taxon>
        <taxon>Pentapetalae</taxon>
        <taxon>rosids</taxon>
        <taxon>fabids</taxon>
        <taxon>Rosales</taxon>
        <taxon>Moraceae</taxon>
        <taxon>Moreae</taxon>
        <taxon>Morus</taxon>
    </lineage>
</organism>